<comment type="caution">
    <text evidence="5">The sequence shown here is derived from an EMBL/GenBank/DDBJ whole genome shotgun (WGS) entry which is preliminary data.</text>
</comment>
<proteinExistence type="inferred from homology"/>
<gene>
    <name evidence="5" type="ORF">FEM48_Zijuj06G0177400</name>
</gene>
<feature type="region of interest" description="Disordered" evidence="4">
    <location>
        <begin position="167"/>
        <end position="192"/>
    </location>
</feature>
<dbReference type="Proteomes" id="UP000813462">
    <property type="component" value="Unassembled WGS sequence"/>
</dbReference>
<keyword evidence="3" id="KW-0949">S-adenosyl-L-methionine</keyword>
<dbReference type="SUPFAM" id="SSF53335">
    <property type="entry name" value="S-adenosyl-L-methionine-dependent methyltransferases"/>
    <property type="match status" value="1"/>
</dbReference>
<sequence length="288" mass="33150">MEMDVSNPVEHVKSFRELMELHEIKDQGLLKWPNKLPSIPKAKDRGKYYSFHNDHGHTSDRYFNLREEIENLIRRGRDKRTRVEPCTITFIEEDAKGAHYPYDDVLVVTLIVANHKVHRILVDTGSSTNTIYSSAFRHMRIGKDCLKPVTTPLTGFSSIPLPMPSGDDGLSHYDDRDGGDVGGDGRDGRDNGSHVEIIVADVSTLEMEASYDRVFAIGIFETIKLLQSSIYHVKNYKYFRNKISSWMKQDSLLFVDHFCHKTFAYHLEDDVSVFDHWLVEVKHFMKTG</sequence>
<keyword evidence="2" id="KW-0489">Methyltransferase</keyword>
<dbReference type="PANTHER" id="PTHR43832">
    <property type="match status" value="1"/>
</dbReference>
<evidence type="ECO:0000256" key="4">
    <source>
        <dbReference type="SAM" id="MobiDB-lite"/>
    </source>
</evidence>
<evidence type="ECO:0000313" key="6">
    <source>
        <dbReference type="Proteomes" id="UP000813462"/>
    </source>
</evidence>
<dbReference type="GO" id="GO:0032259">
    <property type="term" value="P:methylation"/>
    <property type="evidence" value="ECO:0007669"/>
    <property type="project" value="UniProtKB-KW"/>
</dbReference>
<dbReference type="AlphaFoldDB" id="A0A978VAQ1"/>
<organism evidence="5 6">
    <name type="scientific">Ziziphus jujuba var. spinosa</name>
    <dbReference type="NCBI Taxonomy" id="714518"/>
    <lineage>
        <taxon>Eukaryota</taxon>
        <taxon>Viridiplantae</taxon>
        <taxon>Streptophyta</taxon>
        <taxon>Embryophyta</taxon>
        <taxon>Tracheophyta</taxon>
        <taxon>Spermatophyta</taxon>
        <taxon>Magnoliopsida</taxon>
        <taxon>eudicotyledons</taxon>
        <taxon>Gunneridae</taxon>
        <taxon>Pentapetalae</taxon>
        <taxon>rosids</taxon>
        <taxon>fabids</taxon>
        <taxon>Rosales</taxon>
        <taxon>Rhamnaceae</taxon>
        <taxon>Paliureae</taxon>
        <taxon>Ziziphus</taxon>
    </lineage>
</organism>
<accession>A0A978VAQ1</accession>
<dbReference type="PANTHER" id="PTHR43832:SF1">
    <property type="entry name" value="S-ADENOSYL-L-METHIONINE-DEPENDENT METHYLTRANSFERASES SUPERFAMILY PROTEIN"/>
    <property type="match status" value="1"/>
</dbReference>
<dbReference type="GO" id="GO:0008168">
    <property type="term" value="F:methyltransferase activity"/>
    <property type="evidence" value="ECO:0007669"/>
    <property type="project" value="UniProtKB-KW"/>
</dbReference>
<name>A0A978VAQ1_ZIZJJ</name>
<protein>
    <submittedName>
        <fullName evidence="5">Uncharacterized protein</fullName>
    </submittedName>
</protein>
<feature type="compositionally biased region" description="Basic and acidic residues" evidence="4">
    <location>
        <begin position="169"/>
        <end position="192"/>
    </location>
</feature>
<dbReference type="InterPro" id="IPR029063">
    <property type="entry name" value="SAM-dependent_MTases_sf"/>
</dbReference>
<keyword evidence="2" id="KW-0808">Transferase</keyword>
<dbReference type="Gene3D" id="3.40.50.150">
    <property type="entry name" value="Vaccinia Virus protein VP39"/>
    <property type="match status" value="1"/>
</dbReference>
<evidence type="ECO:0000313" key="5">
    <source>
        <dbReference type="EMBL" id="KAH7524986.1"/>
    </source>
</evidence>
<evidence type="ECO:0000256" key="1">
    <source>
        <dbReference type="ARBA" id="ARBA00010815"/>
    </source>
</evidence>
<dbReference type="EMBL" id="JAEACU010000006">
    <property type="protein sequence ID" value="KAH7524986.1"/>
    <property type="molecule type" value="Genomic_DNA"/>
</dbReference>
<comment type="similarity">
    <text evidence="1">Belongs to the CFA/CMAS family.</text>
</comment>
<evidence type="ECO:0000256" key="2">
    <source>
        <dbReference type="ARBA" id="ARBA00022603"/>
    </source>
</evidence>
<reference evidence="5" key="1">
    <citation type="journal article" date="2021" name="Front. Plant Sci.">
        <title>Chromosome-Scale Genome Assembly for Chinese Sour Jujube and Insights Into Its Genome Evolution and Domestication Signature.</title>
        <authorList>
            <person name="Shen L.-Y."/>
            <person name="Luo H."/>
            <person name="Wang X.-L."/>
            <person name="Wang X.-M."/>
            <person name="Qiu X.-J."/>
            <person name="Liu H."/>
            <person name="Zhou S.-S."/>
            <person name="Jia K.-H."/>
            <person name="Nie S."/>
            <person name="Bao Y.-T."/>
            <person name="Zhang R.-G."/>
            <person name="Yun Q.-Z."/>
            <person name="Chai Y.-H."/>
            <person name="Lu J.-Y."/>
            <person name="Li Y."/>
            <person name="Zhao S.-W."/>
            <person name="Mao J.-F."/>
            <person name="Jia S.-G."/>
            <person name="Mao Y.-M."/>
        </authorList>
    </citation>
    <scope>NUCLEOTIDE SEQUENCE</scope>
    <source>
        <strain evidence="5">AT0</strain>
        <tissue evidence="5">Leaf</tissue>
    </source>
</reference>
<evidence type="ECO:0000256" key="3">
    <source>
        <dbReference type="ARBA" id="ARBA00022691"/>
    </source>
</evidence>